<gene>
    <name evidence="3" type="ORF">LMG29739_05348</name>
</gene>
<dbReference type="AlphaFoldDB" id="A0A6J5EQ75"/>
<feature type="compositionally biased region" description="Polar residues" evidence="1">
    <location>
        <begin position="43"/>
        <end position="60"/>
    </location>
</feature>
<evidence type="ECO:0000259" key="2">
    <source>
        <dbReference type="Pfam" id="PF06048"/>
    </source>
</evidence>
<proteinExistence type="predicted"/>
<feature type="region of interest" description="Disordered" evidence="1">
    <location>
        <begin position="1"/>
        <end position="84"/>
    </location>
</feature>
<dbReference type="InterPro" id="IPR009270">
    <property type="entry name" value="DUF927"/>
</dbReference>
<protein>
    <recommendedName>
        <fullName evidence="2">DUF927 domain-containing protein</fullName>
    </recommendedName>
</protein>
<sequence length="632" mass="69420">MLSPTKRATKQTVPNKRGRAHALPLEMHSGGRPTSRKRKTASIIAQNSHVTNERGNTPSSRRAKGSERSHGVASSTNSTQFKDGKDGLYEWTGGAYRRVCSGVQWLANTVDADGSRPAHVLHIWTLNAACRKIEVPREIAEQPQELARLVTMQGVRLERGKSAARQLSDYLASRPSYPTYTRVLRDGWQIIGDREAYVFGDTAFATAKRNLPIARIPSAAQRIRQGSLEKWNEIALLCRGNPLLITSLCAAFASALLQPLGRNSFGVSFVGKSSTGKTTALRLALATIDSPTALATWASTANGLEALAMQYPHMPLVLDEIGLASHDVASDAAYRLTGSGKLRAVRDGSLAPMQRITSVTISAGEESITARIEQRGDHAKSGQFARFISLPSDDAHGVFAALHGSMNGAAFAEKLNRLLNATHGVAWEPFVKYLASNTDAIKKLHTANLQGVAFHLTKEIEFDASDGVCARVLENFALMFRAGNIARKAKVFPISDTEIVGALRHCLRKWAEQYRQRLVTPTQAILDDVSYFLQRHRHNLPRWADYFNADCNTSIGFTCSLRSGDEAYLIFPGSLDGLKKKHGRETFHRALIDSAWLLPGTDDRPTQQRRFPPPNTGRTAMYVFSKSAIFCD</sequence>
<dbReference type="RefSeq" id="WP_246270566.1">
    <property type="nucleotide sequence ID" value="NZ_CADIKF010000058.1"/>
</dbReference>
<evidence type="ECO:0000313" key="3">
    <source>
        <dbReference type="EMBL" id="CAB3768619.1"/>
    </source>
</evidence>
<dbReference type="Proteomes" id="UP000494329">
    <property type="component" value="Unassembled WGS sequence"/>
</dbReference>
<dbReference type="EMBL" id="CADIKF010000058">
    <property type="protein sequence ID" value="CAB3768619.1"/>
    <property type="molecule type" value="Genomic_DNA"/>
</dbReference>
<dbReference type="Pfam" id="PF06048">
    <property type="entry name" value="DUF927"/>
    <property type="match status" value="1"/>
</dbReference>
<reference evidence="3 4" key="1">
    <citation type="submission" date="2020-04" db="EMBL/GenBank/DDBJ databases">
        <authorList>
            <person name="De Canck E."/>
        </authorList>
    </citation>
    <scope>NUCLEOTIDE SEQUENCE [LARGE SCALE GENOMIC DNA]</scope>
    <source>
        <strain evidence="3 4">LMG 29739</strain>
    </source>
</reference>
<evidence type="ECO:0000256" key="1">
    <source>
        <dbReference type="SAM" id="MobiDB-lite"/>
    </source>
</evidence>
<evidence type="ECO:0000313" key="4">
    <source>
        <dbReference type="Proteomes" id="UP000494329"/>
    </source>
</evidence>
<keyword evidence="4" id="KW-1185">Reference proteome</keyword>
<accession>A0A6J5EQ75</accession>
<feature type="compositionally biased region" description="Polar residues" evidence="1">
    <location>
        <begin position="72"/>
        <end position="81"/>
    </location>
</feature>
<name>A0A6J5EQ75_9BURK</name>
<organism evidence="3 4">
    <name type="scientific">Paraburkholderia solisilvae</name>
    <dbReference type="NCBI Taxonomy" id="624376"/>
    <lineage>
        <taxon>Bacteria</taxon>
        <taxon>Pseudomonadati</taxon>
        <taxon>Pseudomonadota</taxon>
        <taxon>Betaproteobacteria</taxon>
        <taxon>Burkholderiales</taxon>
        <taxon>Burkholderiaceae</taxon>
        <taxon>Paraburkholderia</taxon>
    </lineage>
</organism>
<feature type="domain" description="DUF927" evidence="2">
    <location>
        <begin position="91"/>
        <end position="350"/>
    </location>
</feature>